<proteinExistence type="predicted"/>
<gene>
    <name evidence="3" type="ORF">F0A16_14445</name>
</gene>
<organism evidence="3 4">
    <name type="scientific">Salinicola corii</name>
    <dbReference type="NCBI Taxonomy" id="2606937"/>
    <lineage>
        <taxon>Bacteria</taxon>
        <taxon>Pseudomonadati</taxon>
        <taxon>Pseudomonadota</taxon>
        <taxon>Gammaproteobacteria</taxon>
        <taxon>Oceanospirillales</taxon>
        <taxon>Halomonadaceae</taxon>
        <taxon>Salinicola</taxon>
    </lineage>
</organism>
<accession>A0A640WCZ2</accession>
<name>A0A640WCZ2_9GAMM</name>
<evidence type="ECO:0008006" key="5">
    <source>
        <dbReference type="Google" id="ProtNLM"/>
    </source>
</evidence>
<sequence length="165" mass="17424">MKLLLIGLVLLTLGGCAGISQSPPDAREALKGLAANAARGLLASPPWPAENTPAVTILLRPAEVAETLPITPNALNEALGRALLSNEDAPHVLDWAPASMSAHADGQWLLQAKLTADSPPLRLSDRTLQPYLLQFDLSQPGGEHWQWHASGALDPDALPKTTESP</sequence>
<feature type="chain" id="PRO_5025060537" description="Penicillin-binding protein activator LpoB" evidence="2">
    <location>
        <begin position="18"/>
        <end position="165"/>
    </location>
</feature>
<dbReference type="EMBL" id="VTPX01000008">
    <property type="protein sequence ID" value="KAA0017199.1"/>
    <property type="molecule type" value="Genomic_DNA"/>
</dbReference>
<evidence type="ECO:0000256" key="2">
    <source>
        <dbReference type="SAM" id="SignalP"/>
    </source>
</evidence>
<dbReference type="PROSITE" id="PS51257">
    <property type="entry name" value="PROKAR_LIPOPROTEIN"/>
    <property type="match status" value="1"/>
</dbReference>
<protein>
    <recommendedName>
        <fullName evidence="5">Penicillin-binding protein activator LpoB</fullName>
    </recommendedName>
</protein>
<evidence type="ECO:0000256" key="1">
    <source>
        <dbReference type="SAM" id="MobiDB-lite"/>
    </source>
</evidence>
<comment type="caution">
    <text evidence="3">The sequence shown here is derived from an EMBL/GenBank/DDBJ whole genome shotgun (WGS) entry which is preliminary data.</text>
</comment>
<reference evidence="3 4" key="1">
    <citation type="submission" date="2019-08" db="EMBL/GenBank/DDBJ databases">
        <title>Bioinformatics analysis of the strain L3 and L5.</title>
        <authorList>
            <person name="Li X."/>
        </authorList>
    </citation>
    <scope>NUCLEOTIDE SEQUENCE [LARGE SCALE GENOMIC DNA]</scope>
    <source>
        <strain evidence="3 4">L3</strain>
    </source>
</reference>
<keyword evidence="4" id="KW-1185">Reference proteome</keyword>
<evidence type="ECO:0000313" key="3">
    <source>
        <dbReference type="EMBL" id="KAA0017199.1"/>
    </source>
</evidence>
<dbReference type="RefSeq" id="WP_149436109.1">
    <property type="nucleotide sequence ID" value="NZ_VTPX01000008.1"/>
</dbReference>
<evidence type="ECO:0000313" key="4">
    <source>
        <dbReference type="Proteomes" id="UP000466024"/>
    </source>
</evidence>
<feature type="signal peptide" evidence="2">
    <location>
        <begin position="1"/>
        <end position="17"/>
    </location>
</feature>
<dbReference type="AlphaFoldDB" id="A0A640WCZ2"/>
<keyword evidence="2" id="KW-0732">Signal</keyword>
<dbReference type="Proteomes" id="UP000466024">
    <property type="component" value="Unassembled WGS sequence"/>
</dbReference>
<feature type="region of interest" description="Disordered" evidence="1">
    <location>
        <begin position="146"/>
        <end position="165"/>
    </location>
</feature>